<evidence type="ECO:0000313" key="9">
    <source>
        <dbReference type="EMBL" id="GAA0363023.1"/>
    </source>
</evidence>
<keyword evidence="3" id="KW-0418">Kinase</keyword>
<dbReference type="InterPro" id="IPR008271">
    <property type="entry name" value="Ser/Thr_kinase_AS"/>
</dbReference>
<dbReference type="Proteomes" id="UP001501822">
    <property type="component" value="Unassembled WGS sequence"/>
</dbReference>
<dbReference type="PROSITE" id="PS00108">
    <property type="entry name" value="PROTEIN_KINASE_ST"/>
    <property type="match status" value="1"/>
</dbReference>
<dbReference type="InterPro" id="IPR000719">
    <property type="entry name" value="Prot_kinase_dom"/>
</dbReference>
<evidence type="ECO:0000256" key="6">
    <source>
        <dbReference type="SAM" id="MobiDB-lite"/>
    </source>
</evidence>
<dbReference type="EMBL" id="BAAABM010000056">
    <property type="protein sequence ID" value="GAA0363023.1"/>
    <property type="molecule type" value="Genomic_DNA"/>
</dbReference>
<evidence type="ECO:0000256" key="1">
    <source>
        <dbReference type="ARBA" id="ARBA00022679"/>
    </source>
</evidence>
<protein>
    <recommendedName>
        <fullName evidence="8">Protein kinase domain-containing protein</fullName>
    </recommendedName>
</protein>
<evidence type="ECO:0000256" key="2">
    <source>
        <dbReference type="ARBA" id="ARBA00022741"/>
    </source>
</evidence>
<evidence type="ECO:0000256" key="4">
    <source>
        <dbReference type="ARBA" id="ARBA00022840"/>
    </source>
</evidence>
<gene>
    <name evidence="9" type="ORF">GCM10010151_61320</name>
</gene>
<dbReference type="SMART" id="SM00220">
    <property type="entry name" value="S_TKc"/>
    <property type="match status" value="1"/>
</dbReference>
<dbReference type="SUPFAM" id="SSF56112">
    <property type="entry name" value="Protein kinase-like (PK-like)"/>
    <property type="match status" value="1"/>
</dbReference>
<keyword evidence="1" id="KW-0808">Transferase</keyword>
<sequence>MSADDRIGPLPTTDPAELGPYRLLGVIGHGGMGTVYLAESASGERVAVKVINVDFAQDPTFRHRFRREVEAARRVRRFCTAPVIDARTDEEPLYIVTEYLAGPDLAAFVRESGPLRGASLDHLAVGVATALGAIHGAGIVHRDLKPANVLLAPMGPRVIDFGIARALDSVTEATRPGQLVGTPAYMAPEVIQGKRATTASDIFAWGAVVAFAGTGGTPFSGGELPAVLYRIMHEEPSLDGLDEAVRPLVERALDKDPARRPSARELLSGLTGHVRADPARPPADRVPPSGDAARSSGDAGAGDRSAGRLPELSSGRPSTGPAATAPRPEQATGQASPGAAADPGATLLATGAPAGTEPAGPAREGDEGRHRLRTRRIAWIAAATAGAAVAIGAVVALMPFGGATRTVPVYTSSFLPDAPTWDRDRYTSYVAGRYRMTAEGRADNDSKPAPYPSQDLPSRLEADVDAAVVAGPGDGAMGLGCRGPDYRILDGYVFLVRPDGHEAFIREVTRAGSWTLAMVPRVRGYRDTVAGGGSPSTNHLMIQCEPQGAKVRLRLWVNGRLTAEAMDGQDPLAVGQTGLVVMRGSGAHGGQTVVDFDDYRISRLEGGD</sequence>
<organism evidence="9 10">
    <name type="scientific">Actinoallomurus spadix</name>
    <dbReference type="NCBI Taxonomy" id="79912"/>
    <lineage>
        <taxon>Bacteria</taxon>
        <taxon>Bacillati</taxon>
        <taxon>Actinomycetota</taxon>
        <taxon>Actinomycetes</taxon>
        <taxon>Streptosporangiales</taxon>
        <taxon>Thermomonosporaceae</taxon>
        <taxon>Actinoallomurus</taxon>
    </lineage>
</organism>
<reference evidence="10" key="1">
    <citation type="journal article" date="2019" name="Int. J. Syst. Evol. Microbiol.">
        <title>The Global Catalogue of Microorganisms (GCM) 10K type strain sequencing project: providing services to taxonomists for standard genome sequencing and annotation.</title>
        <authorList>
            <consortium name="The Broad Institute Genomics Platform"/>
            <consortium name="The Broad Institute Genome Sequencing Center for Infectious Disease"/>
            <person name="Wu L."/>
            <person name="Ma J."/>
        </authorList>
    </citation>
    <scope>NUCLEOTIDE SEQUENCE [LARGE SCALE GENOMIC DNA]</scope>
    <source>
        <strain evidence="10">JCM 3146</strain>
    </source>
</reference>
<dbReference type="InterPro" id="IPR017441">
    <property type="entry name" value="Protein_kinase_ATP_BS"/>
</dbReference>
<evidence type="ECO:0000256" key="3">
    <source>
        <dbReference type="ARBA" id="ARBA00022777"/>
    </source>
</evidence>
<keyword evidence="10" id="KW-1185">Reference proteome</keyword>
<feature type="region of interest" description="Disordered" evidence="6">
    <location>
        <begin position="269"/>
        <end position="370"/>
    </location>
</feature>
<keyword evidence="4 5" id="KW-0067">ATP-binding</keyword>
<keyword evidence="7" id="KW-1133">Transmembrane helix</keyword>
<proteinExistence type="predicted"/>
<feature type="binding site" evidence="5">
    <location>
        <position position="49"/>
    </location>
    <ligand>
        <name>ATP</name>
        <dbReference type="ChEBI" id="CHEBI:30616"/>
    </ligand>
</feature>
<dbReference type="Gene3D" id="1.10.510.10">
    <property type="entry name" value="Transferase(Phosphotransferase) domain 1"/>
    <property type="match status" value="1"/>
</dbReference>
<dbReference type="Gene3D" id="2.60.120.560">
    <property type="entry name" value="Exo-inulinase, domain 1"/>
    <property type="match status" value="1"/>
</dbReference>
<dbReference type="Pfam" id="PF00069">
    <property type="entry name" value="Pkinase"/>
    <property type="match status" value="1"/>
</dbReference>
<accession>A0ABP3H6B9</accession>
<feature type="domain" description="Protein kinase" evidence="8">
    <location>
        <begin position="21"/>
        <end position="276"/>
    </location>
</feature>
<dbReference type="PROSITE" id="PS50011">
    <property type="entry name" value="PROTEIN_KINASE_DOM"/>
    <property type="match status" value="1"/>
</dbReference>
<evidence type="ECO:0000256" key="5">
    <source>
        <dbReference type="PROSITE-ProRule" id="PRU10141"/>
    </source>
</evidence>
<feature type="compositionally biased region" description="Low complexity" evidence="6">
    <location>
        <begin position="286"/>
        <end position="308"/>
    </location>
</feature>
<name>A0ABP3H6B9_9ACTN</name>
<dbReference type="CDD" id="cd14014">
    <property type="entry name" value="STKc_PknB_like"/>
    <property type="match status" value="1"/>
</dbReference>
<evidence type="ECO:0000256" key="7">
    <source>
        <dbReference type="SAM" id="Phobius"/>
    </source>
</evidence>
<dbReference type="PANTHER" id="PTHR43289:SF34">
    <property type="entry name" value="SERINE_THREONINE-PROTEIN KINASE YBDM-RELATED"/>
    <property type="match status" value="1"/>
</dbReference>
<evidence type="ECO:0000313" key="10">
    <source>
        <dbReference type="Proteomes" id="UP001501822"/>
    </source>
</evidence>
<keyword evidence="2 5" id="KW-0547">Nucleotide-binding</keyword>
<dbReference type="PROSITE" id="PS00107">
    <property type="entry name" value="PROTEIN_KINASE_ATP"/>
    <property type="match status" value="1"/>
</dbReference>
<feature type="transmembrane region" description="Helical" evidence="7">
    <location>
        <begin position="377"/>
        <end position="400"/>
    </location>
</feature>
<dbReference type="PANTHER" id="PTHR43289">
    <property type="entry name" value="MITOGEN-ACTIVATED PROTEIN KINASE KINASE KINASE 20-RELATED"/>
    <property type="match status" value="1"/>
</dbReference>
<dbReference type="InterPro" id="IPR011009">
    <property type="entry name" value="Kinase-like_dom_sf"/>
</dbReference>
<evidence type="ECO:0000259" key="8">
    <source>
        <dbReference type="PROSITE" id="PS50011"/>
    </source>
</evidence>
<keyword evidence="7" id="KW-0812">Transmembrane</keyword>
<keyword evidence="7" id="KW-0472">Membrane</keyword>
<dbReference type="RefSeq" id="WP_252806266.1">
    <property type="nucleotide sequence ID" value="NZ_BAAABM010000056.1"/>
</dbReference>
<dbReference type="Gene3D" id="3.30.200.20">
    <property type="entry name" value="Phosphorylase Kinase, domain 1"/>
    <property type="match status" value="1"/>
</dbReference>
<feature type="compositionally biased region" description="Low complexity" evidence="6">
    <location>
        <begin position="343"/>
        <end position="362"/>
    </location>
</feature>
<comment type="caution">
    <text evidence="9">The sequence shown here is derived from an EMBL/GenBank/DDBJ whole genome shotgun (WGS) entry which is preliminary data.</text>
</comment>